<feature type="transmembrane region" description="Helical" evidence="1">
    <location>
        <begin position="29"/>
        <end position="50"/>
    </location>
</feature>
<dbReference type="EMBL" id="UGVN01000001">
    <property type="protein sequence ID" value="SUE40688.1"/>
    <property type="molecule type" value="Genomic_DNA"/>
</dbReference>
<keyword evidence="1" id="KW-0812">Transmembrane</keyword>
<dbReference type="Proteomes" id="UP000254919">
    <property type="component" value="Unassembled WGS sequence"/>
</dbReference>
<gene>
    <name evidence="2" type="primary">yjgN</name>
    <name evidence="2" type="ORF">NCTC13291_02257</name>
</gene>
<reference evidence="2 3" key="1">
    <citation type="submission" date="2018-06" db="EMBL/GenBank/DDBJ databases">
        <authorList>
            <consortium name="Pathogen Informatics"/>
            <person name="Doyle S."/>
        </authorList>
    </citation>
    <scope>NUCLEOTIDE SEQUENCE [LARGE SCALE GENOMIC DNA]</scope>
    <source>
        <strain evidence="2 3">NCTC13291</strain>
    </source>
</reference>
<keyword evidence="1" id="KW-0472">Membrane</keyword>
<feature type="transmembrane region" description="Helical" evidence="1">
    <location>
        <begin position="79"/>
        <end position="104"/>
    </location>
</feature>
<feature type="transmembrane region" description="Helical" evidence="1">
    <location>
        <begin position="303"/>
        <end position="325"/>
    </location>
</feature>
<organism evidence="2 3">
    <name type="scientific">Roseomonas mucosa</name>
    <dbReference type="NCBI Taxonomy" id="207340"/>
    <lineage>
        <taxon>Bacteria</taxon>
        <taxon>Pseudomonadati</taxon>
        <taxon>Pseudomonadota</taxon>
        <taxon>Alphaproteobacteria</taxon>
        <taxon>Acetobacterales</taxon>
        <taxon>Roseomonadaceae</taxon>
        <taxon>Roseomonas</taxon>
    </lineage>
</organism>
<feature type="transmembrane region" description="Helical" evidence="1">
    <location>
        <begin position="110"/>
        <end position="130"/>
    </location>
</feature>
<dbReference type="GeneID" id="99633304"/>
<dbReference type="InterPro" id="IPR010295">
    <property type="entry name" value="DUF898"/>
</dbReference>
<evidence type="ECO:0000256" key="1">
    <source>
        <dbReference type="SAM" id="Phobius"/>
    </source>
</evidence>
<sequence length="376" mass="41229">MSSQGPVPEHAPGAAPGHRLRYDGRLGDLYRIFFLNLLLTVLTLGIWRFWARTRLRRHVWQHLSLDGQRLEYTGTGGELFRGFLLALLVIVPLLFAMGLTQMLAPEAARLASFALYLPAGLLGFAGAFTARRYLLSRTLLNGVAFHLSGSPWRYGAGMLGRMFLSFLTLGLSLPWMAATSLRWTLGETSYGTARFTFTGRGGQLFPWYLLAALLAAILTFAAVAAFLLPPILQNAALFQGGGRVDPAVQDALGKRLMVLMLPVGGVFLLSLQLAGSLIQAAQWRLTVRSTSLEELRFRSRRGTLRVALFLFGNALLVWLSLGLLWPLAQHRSLRFFADDLLLSGEMSLARVRQAEGYRPGHGEGLADVLGAGASVF</sequence>
<dbReference type="AlphaFoldDB" id="A0A379N0N5"/>
<feature type="transmembrane region" description="Helical" evidence="1">
    <location>
        <begin position="205"/>
        <end position="228"/>
    </location>
</feature>
<dbReference type="RefSeq" id="WP_081798555.1">
    <property type="nucleotide sequence ID" value="NZ_AP031462.1"/>
</dbReference>
<dbReference type="Pfam" id="PF05987">
    <property type="entry name" value="DUF898"/>
    <property type="match status" value="1"/>
</dbReference>
<name>A0A379N0N5_9PROT</name>
<evidence type="ECO:0000313" key="3">
    <source>
        <dbReference type="Proteomes" id="UP000254919"/>
    </source>
</evidence>
<keyword evidence="1" id="KW-1133">Transmembrane helix</keyword>
<feature type="transmembrane region" description="Helical" evidence="1">
    <location>
        <begin position="258"/>
        <end position="283"/>
    </location>
</feature>
<protein>
    <submittedName>
        <fullName evidence="2">Inner membrane protein yjgN</fullName>
    </submittedName>
</protein>
<proteinExistence type="predicted"/>
<accession>A0A379N0N5</accession>
<evidence type="ECO:0000313" key="2">
    <source>
        <dbReference type="EMBL" id="SUE40688.1"/>
    </source>
</evidence>